<dbReference type="EMBL" id="GG666565">
    <property type="protein sequence ID" value="EEN54668.1"/>
    <property type="molecule type" value="Genomic_DNA"/>
</dbReference>
<feature type="coiled-coil region" evidence="1">
    <location>
        <begin position="234"/>
        <end position="268"/>
    </location>
</feature>
<reference evidence="3" key="1">
    <citation type="journal article" date="2008" name="Nature">
        <title>The amphioxus genome and the evolution of the chordate karyotype.</title>
        <authorList>
            <consortium name="US DOE Joint Genome Institute (JGI-PGF)"/>
            <person name="Putnam N.H."/>
            <person name="Butts T."/>
            <person name="Ferrier D.E.K."/>
            <person name="Furlong R.F."/>
            <person name="Hellsten U."/>
            <person name="Kawashima T."/>
            <person name="Robinson-Rechavi M."/>
            <person name="Shoguchi E."/>
            <person name="Terry A."/>
            <person name="Yu J.-K."/>
            <person name="Benito-Gutierrez E.L."/>
            <person name="Dubchak I."/>
            <person name="Garcia-Fernandez J."/>
            <person name="Gibson-Brown J.J."/>
            <person name="Grigoriev I.V."/>
            <person name="Horton A.C."/>
            <person name="de Jong P.J."/>
            <person name="Jurka J."/>
            <person name="Kapitonov V.V."/>
            <person name="Kohara Y."/>
            <person name="Kuroki Y."/>
            <person name="Lindquist E."/>
            <person name="Lucas S."/>
            <person name="Osoegawa K."/>
            <person name="Pennacchio L.A."/>
            <person name="Salamov A.A."/>
            <person name="Satou Y."/>
            <person name="Sauka-Spengler T."/>
            <person name="Schmutz J."/>
            <person name="Shin-I T."/>
            <person name="Toyoda A."/>
            <person name="Bronner-Fraser M."/>
            <person name="Fujiyama A."/>
            <person name="Holland L.Z."/>
            <person name="Holland P.W.H."/>
            <person name="Satoh N."/>
            <person name="Rokhsar D.S."/>
        </authorList>
    </citation>
    <scope>NUCLEOTIDE SEQUENCE [LARGE SCALE GENOMIC DNA]</scope>
    <source>
        <strain evidence="3">S238N-H82</strain>
        <tissue evidence="3">Testes</tissue>
    </source>
</reference>
<gene>
    <name evidence="3" type="ORF">BRAFLDRAFT_67057</name>
</gene>
<protein>
    <submittedName>
        <fullName evidence="3">Uncharacterized protein</fullName>
    </submittedName>
</protein>
<evidence type="ECO:0000313" key="3">
    <source>
        <dbReference type="EMBL" id="EEN54668.1"/>
    </source>
</evidence>
<keyword evidence="1" id="KW-0175">Coiled coil</keyword>
<name>C3YYM8_BRAFL</name>
<dbReference type="AlphaFoldDB" id="C3YYM8"/>
<proteinExistence type="predicted"/>
<feature type="region of interest" description="Disordered" evidence="2">
    <location>
        <begin position="35"/>
        <end position="167"/>
    </location>
</feature>
<evidence type="ECO:0000256" key="1">
    <source>
        <dbReference type="SAM" id="Coils"/>
    </source>
</evidence>
<evidence type="ECO:0000256" key="2">
    <source>
        <dbReference type="SAM" id="MobiDB-lite"/>
    </source>
</evidence>
<dbReference type="InParanoid" id="C3YYM8"/>
<accession>C3YYM8</accession>
<sequence length="375" mass="41452">MGPAFEKCGLWPVSKDRALGSSQLKIASSHVWSSVPQSDVRSSVPQSDVRSSVPQSDVRSSVPQSDVRSSVPQSDVRSSVPQSDVRSSVPQSDVWSRVPQSDVWSREQQSDVRSSVLQSDVRSSVPQSNVRSSVPQSDVRSSVLQSDVWSSEQQSDVRSSVPRSDECMPYTMETRSDESSAPLLFLHSCVYNSPMRHIFFMLQVLFLFVIFQSDPDVDESELLLHPNLVGLNGYDDAVSEVRALKSEAEAVAEEMVELEDQLAWALLEGREDTPNVLSLQLIHGKLQNEKKALEAKAQSVMEGCCVKTRDSPLTGLLESVLQDQHAAKPWAVLFGKHHAKVSHYRPVYQVDHSRYNLMTGGGNEAFHCSPVLCGS</sequence>
<organism>
    <name type="scientific">Branchiostoma floridae</name>
    <name type="common">Florida lancelet</name>
    <name type="synonym">Amphioxus</name>
    <dbReference type="NCBI Taxonomy" id="7739"/>
    <lineage>
        <taxon>Eukaryota</taxon>
        <taxon>Metazoa</taxon>
        <taxon>Chordata</taxon>
        <taxon>Cephalochordata</taxon>
        <taxon>Leptocardii</taxon>
        <taxon>Amphioxiformes</taxon>
        <taxon>Branchiostomatidae</taxon>
        <taxon>Branchiostoma</taxon>
    </lineage>
</organism>
<dbReference type="eggNOG" id="ENOG502STS1">
    <property type="taxonomic scope" value="Eukaryota"/>
</dbReference>
<feature type="compositionally biased region" description="Polar residues" evidence="2">
    <location>
        <begin position="35"/>
        <end position="103"/>
    </location>
</feature>
<feature type="compositionally biased region" description="Polar residues" evidence="2">
    <location>
        <begin position="111"/>
        <end position="162"/>
    </location>
</feature>